<dbReference type="EC" id="2.6.1.52" evidence="2"/>
<feature type="compositionally biased region" description="Low complexity" evidence="1">
    <location>
        <begin position="1"/>
        <end position="12"/>
    </location>
</feature>
<organism evidence="2 3">
    <name type="scientific">Diaporthe australafricana</name>
    <dbReference type="NCBI Taxonomy" id="127596"/>
    <lineage>
        <taxon>Eukaryota</taxon>
        <taxon>Fungi</taxon>
        <taxon>Dikarya</taxon>
        <taxon>Ascomycota</taxon>
        <taxon>Pezizomycotina</taxon>
        <taxon>Sordariomycetes</taxon>
        <taxon>Sordariomycetidae</taxon>
        <taxon>Diaporthales</taxon>
        <taxon>Diaporthaceae</taxon>
        <taxon>Diaporthe</taxon>
    </lineage>
</organism>
<protein>
    <submittedName>
        <fullName evidence="2">Phosphoserine transaminase</fullName>
        <ecNumber evidence="2">2.6.1.52</ecNumber>
    </submittedName>
</protein>
<dbReference type="PANTHER" id="PTHR40618:SF1">
    <property type="entry name" value="B-ZIP TRANSCRIPTION FACTOR (EUROFUNG)"/>
    <property type="match status" value="1"/>
</dbReference>
<feature type="region of interest" description="Disordered" evidence="1">
    <location>
        <begin position="1"/>
        <end position="22"/>
    </location>
</feature>
<dbReference type="Proteomes" id="UP001583177">
    <property type="component" value="Unassembled WGS sequence"/>
</dbReference>
<accession>A0ABR3W6H5</accession>
<dbReference type="EMBL" id="JAWRVE010000139">
    <property type="protein sequence ID" value="KAL1854426.1"/>
    <property type="molecule type" value="Genomic_DNA"/>
</dbReference>
<evidence type="ECO:0000313" key="3">
    <source>
        <dbReference type="Proteomes" id="UP001583177"/>
    </source>
</evidence>
<gene>
    <name evidence="2" type="primary">SER1_1</name>
    <name evidence="2" type="ORF">Daus18300_011445</name>
</gene>
<keyword evidence="2" id="KW-0032">Aminotransferase</keyword>
<name>A0ABR3W6H5_9PEZI</name>
<proteinExistence type="predicted"/>
<keyword evidence="2" id="KW-0808">Transferase</keyword>
<keyword evidence="3" id="KW-1185">Reference proteome</keyword>
<dbReference type="PANTHER" id="PTHR40618">
    <property type="entry name" value="B-ZIP TRANSCRIPTION FACTOR (EUROFUNG)-RELATED"/>
    <property type="match status" value="1"/>
</dbReference>
<evidence type="ECO:0000256" key="1">
    <source>
        <dbReference type="SAM" id="MobiDB-lite"/>
    </source>
</evidence>
<reference evidence="2 3" key="1">
    <citation type="journal article" date="2024" name="IMA Fungus">
        <title>IMA Genome - F19 : A genome assembly and annotation guide to empower mycologists, including annotated draft genome sequences of Ceratocystis pirilliformis, Diaporthe australafricana, Fusarium ophioides, Paecilomyces lecythidis, and Sporothrix stenoceras.</title>
        <authorList>
            <person name="Aylward J."/>
            <person name="Wilson A.M."/>
            <person name="Visagie C.M."/>
            <person name="Spraker J."/>
            <person name="Barnes I."/>
            <person name="Buitendag C."/>
            <person name="Ceriani C."/>
            <person name="Del Mar Angel L."/>
            <person name="du Plessis D."/>
            <person name="Fuchs T."/>
            <person name="Gasser K."/>
            <person name="Kramer D."/>
            <person name="Li W."/>
            <person name="Munsamy K."/>
            <person name="Piso A."/>
            <person name="Price J.L."/>
            <person name="Sonnekus B."/>
            <person name="Thomas C."/>
            <person name="van der Nest A."/>
            <person name="van Dijk A."/>
            <person name="van Heerden A."/>
            <person name="van Vuuren N."/>
            <person name="Yilmaz N."/>
            <person name="Duong T.A."/>
            <person name="van der Merwe N.A."/>
            <person name="Wingfield M.J."/>
            <person name="Wingfield B.D."/>
        </authorList>
    </citation>
    <scope>NUCLEOTIDE SEQUENCE [LARGE SCALE GENOMIC DNA]</scope>
    <source>
        <strain evidence="2 3">CMW 18300</strain>
    </source>
</reference>
<evidence type="ECO:0000313" key="2">
    <source>
        <dbReference type="EMBL" id="KAL1854426.1"/>
    </source>
</evidence>
<sequence length="192" mass="21383">MSLQPSPSSDTSPRPPSMTTPPVDLSAFISQLRLACAYNAFETLSDPTVTLDSIRNKYRFLLSLMSREHLTSYYKASVQARLDPSVLNPWEAVPFFGLGRAGSHYPRPSLSASRGSSGAEDPTLHDWPLVSDPLLNFSAQIRENLDDTWFDVRDLEGYLKEKEVCLVSRPPSTTQHEALPTYIEVARLLQGV</sequence>
<dbReference type="GO" id="GO:0004648">
    <property type="term" value="F:O-phospho-L-serine:2-oxoglutarate aminotransferase activity"/>
    <property type="evidence" value="ECO:0007669"/>
    <property type="project" value="UniProtKB-EC"/>
</dbReference>
<comment type="caution">
    <text evidence="2">The sequence shown here is derived from an EMBL/GenBank/DDBJ whole genome shotgun (WGS) entry which is preliminary data.</text>
</comment>